<keyword evidence="2" id="KW-1185">Reference proteome</keyword>
<reference evidence="1" key="1">
    <citation type="submission" date="2023-04" db="EMBL/GenBank/DDBJ databases">
        <authorList>
            <consortium name="ELIXIR-Norway"/>
        </authorList>
    </citation>
    <scope>NUCLEOTIDE SEQUENCE [LARGE SCALE GENOMIC DNA]</scope>
</reference>
<sequence length="103" mass="11790">MLKKCSALQDDTRIMTMIDLKEYKINSCSREDYHKKNCLVKAKEDHRVAASKPMEKTSLVDQKQCSQISQDSSLPVVTHFSLTSKICLENGLVLSILPQNWKF</sequence>
<protein>
    <submittedName>
        <fullName evidence="1">Uncharacterized protein</fullName>
    </submittedName>
</protein>
<evidence type="ECO:0000313" key="2">
    <source>
        <dbReference type="Proteomes" id="UP001176941"/>
    </source>
</evidence>
<gene>
    <name evidence="1" type="ORF">MRATA1EN1_LOCUS16572</name>
</gene>
<name>A0ABN8Z181_RANTA</name>
<organism evidence="1 2">
    <name type="scientific">Rangifer tarandus platyrhynchus</name>
    <name type="common">Svalbard reindeer</name>
    <dbReference type="NCBI Taxonomy" id="3082113"/>
    <lineage>
        <taxon>Eukaryota</taxon>
        <taxon>Metazoa</taxon>
        <taxon>Chordata</taxon>
        <taxon>Craniata</taxon>
        <taxon>Vertebrata</taxon>
        <taxon>Euteleostomi</taxon>
        <taxon>Mammalia</taxon>
        <taxon>Eutheria</taxon>
        <taxon>Laurasiatheria</taxon>
        <taxon>Artiodactyla</taxon>
        <taxon>Ruminantia</taxon>
        <taxon>Pecora</taxon>
        <taxon>Cervidae</taxon>
        <taxon>Odocoileinae</taxon>
        <taxon>Rangifer</taxon>
    </lineage>
</organism>
<dbReference type="EMBL" id="OX459963">
    <property type="protein sequence ID" value="CAI9167610.1"/>
    <property type="molecule type" value="Genomic_DNA"/>
</dbReference>
<accession>A0ABN8Z181</accession>
<proteinExistence type="predicted"/>
<dbReference type="Proteomes" id="UP001176941">
    <property type="component" value="Chromosome 27"/>
</dbReference>
<evidence type="ECO:0000313" key="1">
    <source>
        <dbReference type="EMBL" id="CAI9167610.1"/>
    </source>
</evidence>